<accession>A0A149UQT9</accession>
<dbReference type="AlphaFoldDB" id="A0A149UQT9"/>
<evidence type="ECO:0000313" key="1">
    <source>
        <dbReference type="EMBL" id="KXV70173.1"/>
    </source>
</evidence>
<gene>
    <name evidence="1" type="ORF">AD952_13570</name>
</gene>
<organism evidence="1 2">
    <name type="scientific">Acetobacter cerevisiae</name>
    <dbReference type="NCBI Taxonomy" id="178900"/>
    <lineage>
        <taxon>Bacteria</taxon>
        <taxon>Pseudomonadati</taxon>
        <taxon>Pseudomonadota</taxon>
        <taxon>Alphaproteobacteria</taxon>
        <taxon>Acetobacterales</taxon>
        <taxon>Acetobacteraceae</taxon>
        <taxon>Acetobacter</taxon>
    </lineage>
</organism>
<name>A0A149UQT9_9PROT</name>
<dbReference type="Proteomes" id="UP000075312">
    <property type="component" value="Unassembled WGS sequence"/>
</dbReference>
<dbReference type="PATRIC" id="fig|178900.6.peg.307"/>
<reference evidence="1 2" key="1">
    <citation type="submission" date="2015-06" db="EMBL/GenBank/DDBJ databases">
        <title>Improved classification and identification of acetic acid bacteria using matrix-assisted laser desorption/ionization time-of-flight mass spectrometry; Gluconobacter nephelii and Gluconobacter uchimurae are later heterotypic synonyms of Gluconobacter japonicus and Gluconobacter oxydans, respectively.</title>
        <authorList>
            <person name="Li L."/>
            <person name="Cleenwerck I."/>
            <person name="De Vuyst L."/>
            <person name="Vandamme P."/>
        </authorList>
    </citation>
    <scope>NUCLEOTIDE SEQUENCE [LARGE SCALE GENOMIC DNA]</scope>
    <source>
        <strain evidence="1 2">LMG 1608</strain>
    </source>
</reference>
<dbReference type="EMBL" id="LHZY01000087">
    <property type="protein sequence ID" value="KXV70173.1"/>
    <property type="molecule type" value="Genomic_DNA"/>
</dbReference>
<protein>
    <submittedName>
        <fullName evidence="1">Uncharacterized protein</fullName>
    </submittedName>
</protein>
<comment type="caution">
    <text evidence="1">The sequence shown here is derived from an EMBL/GenBank/DDBJ whole genome shotgun (WGS) entry which is preliminary data.</text>
</comment>
<proteinExistence type="predicted"/>
<sequence length="86" mass="9263">MAMTERIVFMPYVWRLRGKKKVLEPGMPVLCRSESDALRWVEKLENGALTAAGGQAVKMLVDEAAGDYGEPILLASAGTVPALTDA</sequence>
<evidence type="ECO:0000313" key="2">
    <source>
        <dbReference type="Proteomes" id="UP000075312"/>
    </source>
</evidence>